<dbReference type="InterPro" id="IPR043519">
    <property type="entry name" value="NT_sf"/>
</dbReference>
<proteinExistence type="predicted"/>
<dbReference type="RefSeq" id="WP_065931398.1">
    <property type="nucleotide sequence ID" value="NZ_FNOX01000012.1"/>
</dbReference>
<gene>
    <name evidence="2" type="ORF">SAMN05216247_11298</name>
</gene>
<dbReference type="SUPFAM" id="SSF81301">
    <property type="entry name" value="Nucleotidyltransferase"/>
    <property type="match status" value="1"/>
</dbReference>
<dbReference type="EMBL" id="FNOX01000012">
    <property type="protein sequence ID" value="SDZ54849.1"/>
    <property type="molecule type" value="Genomic_DNA"/>
</dbReference>
<keyword evidence="1" id="KW-0812">Transmembrane</keyword>
<accession>A0A1H3U014</accession>
<dbReference type="Proteomes" id="UP000182902">
    <property type="component" value="Unassembled WGS sequence"/>
</dbReference>
<sequence length="296" mass="33797">MLKIQGDTLNIQRTGKYRCALPFSLYALEAQILLPAANHPMTDSGLLEERRQHVQAFLACQGASEFISRLHAVFIGGSLAKGTADTLSDTDVCLIASERHLIGCLEHLGLPYEHRQYEYRIDTEFPPDNKLDVRLISLESLENMIESFQSMTDLSASHQDCLANLQEGIYLHSTPEVDELIRRIDLSYEHASLIISDKLRYLKNYNLSKYLIRKDFFTYYEMLGILYAAFCHIFFAVNGQLFRGYRHLQRFSVRYEIYPSAVISAFSECFECATPAATDNLLIQLSGFTQALEEHL</sequence>
<protein>
    <recommendedName>
        <fullName evidence="4">Polymerase nucleotidyl transferase domain-containing protein</fullName>
    </recommendedName>
</protein>
<keyword evidence="1" id="KW-0472">Membrane</keyword>
<name>A0A1H3U014_9PSED</name>
<organism evidence="2 3">
    <name type="scientific">Pseudomonas salomonii</name>
    <dbReference type="NCBI Taxonomy" id="191391"/>
    <lineage>
        <taxon>Bacteria</taxon>
        <taxon>Pseudomonadati</taxon>
        <taxon>Pseudomonadota</taxon>
        <taxon>Gammaproteobacteria</taxon>
        <taxon>Pseudomonadales</taxon>
        <taxon>Pseudomonadaceae</taxon>
        <taxon>Pseudomonas</taxon>
    </lineage>
</organism>
<feature type="transmembrane region" description="Helical" evidence="1">
    <location>
        <begin position="217"/>
        <end position="237"/>
    </location>
</feature>
<dbReference type="AlphaFoldDB" id="A0A1H3U014"/>
<evidence type="ECO:0008006" key="4">
    <source>
        <dbReference type="Google" id="ProtNLM"/>
    </source>
</evidence>
<evidence type="ECO:0000313" key="3">
    <source>
        <dbReference type="Proteomes" id="UP000182902"/>
    </source>
</evidence>
<keyword evidence="1" id="KW-1133">Transmembrane helix</keyword>
<evidence type="ECO:0000313" key="2">
    <source>
        <dbReference type="EMBL" id="SDZ54849.1"/>
    </source>
</evidence>
<dbReference type="CDD" id="cd05403">
    <property type="entry name" value="NT_KNTase_like"/>
    <property type="match status" value="1"/>
</dbReference>
<reference evidence="2 3" key="1">
    <citation type="submission" date="2016-10" db="EMBL/GenBank/DDBJ databases">
        <authorList>
            <person name="de Groot N.N."/>
        </authorList>
    </citation>
    <scope>NUCLEOTIDE SEQUENCE [LARGE SCALE GENOMIC DNA]</scope>
    <source>
        <strain evidence="2 3">ICMP 14252</strain>
    </source>
</reference>
<evidence type="ECO:0000256" key="1">
    <source>
        <dbReference type="SAM" id="Phobius"/>
    </source>
</evidence>